<dbReference type="STRING" id="695939.SAMN00790413_03427"/>
<dbReference type="Gene3D" id="1.10.10.60">
    <property type="entry name" value="Homeodomain-like"/>
    <property type="match status" value="1"/>
</dbReference>
<keyword evidence="7" id="KW-1185">Reference proteome</keyword>
<feature type="DNA-binding region" description="H-T-H motif" evidence="4">
    <location>
        <begin position="35"/>
        <end position="54"/>
    </location>
</feature>
<protein>
    <submittedName>
        <fullName evidence="6">Transcriptional regulator, TetR family</fullName>
    </submittedName>
</protein>
<dbReference type="Pfam" id="PF16859">
    <property type="entry name" value="TetR_C_11"/>
    <property type="match status" value="1"/>
</dbReference>
<sequence length="196" mass="21253">MPPPSPTRRRGIALEQAILRAAADELLAEGYAGFTMEEVARRAGTNKNTLYRRWPNRTALAFAAYQHLTVKHFTLPDTGDLREDILAILRGANQHWGSPLGAVIRSLLADAADNPDLLRQVIAHAAASGADLFVPLLKRAVTRGEARPEALQPRIAGVAIALLRHEYITSGISEVPDAVLTEIVDQVYLPLVQAVG</sequence>
<dbReference type="GO" id="GO:0003700">
    <property type="term" value="F:DNA-binding transcription factor activity"/>
    <property type="evidence" value="ECO:0007669"/>
    <property type="project" value="TreeGrafter"/>
</dbReference>
<gene>
    <name evidence="6" type="ORF">SAMN00790413_03427</name>
</gene>
<reference evidence="6 7" key="1">
    <citation type="submission" date="2017-04" db="EMBL/GenBank/DDBJ databases">
        <authorList>
            <person name="Afonso C.L."/>
            <person name="Miller P.J."/>
            <person name="Scott M.A."/>
            <person name="Spackman E."/>
            <person name="Goraichik I."/>
            <person name="Dimitrov K.M."/>
            <person name="Suarez D.L."/>
            <person name="Swayne D.E."/>
        </authorList>
    </citation>
    <scope>NUCLEOTIDE SEQUENCE [LARGE SCALE GENOMIC DNA]</scope>
    <source>
        <strain evidence="6 7">KR-140</strain>
    </source>
</reference>
<dbReference type="PANTHER" id="PTHR30055">
    <property type="entry name" value="HTH-TYPE TRANSCRIPTIONAL REGULATOR RUTR"/>
    <property type="match status" value="1"/>
</dbReference>
<dbReference type="Proteomes" id="UP000192582">
    <property type="component" value="Unassembled WGS sequence"/>
</dbReference>
<feature type="domain" description="HTH tetR-type" evidence="5">
    <location>
        <begin position="12"/>
        <end position="72"/>
    </location>
</feature>
<dbReference type="Gene3D" id="1.10.357.10">
    <property type="entry name" value="Tetracycline Repressor, domain 2"/>
    <property type="match status" value="1"/>
</dbReference>
<dbReference type="EMBL" id="FWWU01000008">
    <property type="protein sequence ID" value="SMB85517.1"/>
    <property type="molecule type" value="Genomic_DNA"/>
</dbReference>
<proteinExistence type="predicted"/>
<dbReference type="SUPFAM" id="SSF48498">
    <property type="entry name" value="Tetracyclin repressor-like, C-terminal domain"/>
    <property type="match status" value="1"/>
</dbReference>
<keyword evidence="2 4" id="KW-0238">DNA-binding</keyword>
<organism evidence="6 7">
    <name type="scientific">Deinococcus hopiensis KR-140</name>
    <dbReference type="NCBI Taxonomy" id="695939"/>
    <lineage>
        <taxon>Bacteria</taxon>
        <taxon>Thermotogati</taxon>
        <taxon>Deinococcota</taxon>
        <taxon>Deinococci</taxon>
        <taxon>Deinococcales</taxon>
        <taxon>Deinococcaceae</taxon>
        <taxon>Deinococcus</taxon>
    </lineage>
</organism>
<dbReference type="RefSeq" id="WP_084047736.1">
    <property type="nucleotide sequence ID" value="NZ_FWWU01000008.1"/>
</dbReference>
<evidence type="ECO:0000313" key="7">
    <source>
        <dbReference type="Proteomes" id="UP000192582"/>
    </source>
</evidence>
<dbReference type="InterPro" id="IPR050109">
    <property type="entry name" value="HTH-type_TetR-like_transc_reg"/>
</dbReference>
<dbReference type="InterPro" id="IPR009057">
    <property type="entry name" value="Homeodomain-like_sf"/>
</dbReference>
<keyword evidence="3" id="KW-0804">Transcription</keyword>
<dbReference type="OrthoDB" id="68474at2"/>
<evidence type="ECO:0000256" key="4">
    <source>
        <dbReference type="PROSITE-ProRule" id="PRU00335"/>
    </source>
</evidence>
<dbReference type="Pfam" id="PF00440">
    <property type="entry name" value="TetR_N"/>
    <property type="match status" value="1"/>
</dbReference>
<keyword evidence="1" id="KW-0805">Transcription regulation</keyword>
<evidence type="ECO:0000256" key="1">
    <source>
        <dbReference type="ARBA" id="ARBA00023015"/>
    </source>
</evidence>
<evidence type="ECO:0000256" key="2">
    <source>
        <dbReference type="ARBA" id="ARBA00023125"/>
    </source>
</evidence>
<dbReference type="InterPro" id="IPR036271">
    <property type="entry name" value="Tet_transcr_reg_TetR-rel_C_sf"/>
</dbReference>
<evidence type="ECO:0000256" key="3">
    <source>
        <dbReference type="ARBA" id="ARBA00023163"/>
    </source>
</evidence>
<dbReference type="PRINTS" id="PR00455">
    <property type="entry name" value="HTHTETR"/>
</dbReference>
<dbReference type="AlphaFoldDB" id="A0A1W1UWP9"/>
<dbReference type="GO" id="GO:0000976">
    <property type="term" value="F:transcription cis-regulatory region binding"/>
    <property type="evidence" value="ECO:0007669"/>
    <property type="project" value="TreeGrafter"/>
</dbReference>
<dbReference type="InterPro" id="IPR001647">
    <property type="entry name" value="HTH_TetR"/>
</dbReference>
<dbReference type="PANTHER" id="PTHR30055:SF148">
    <property type="entry name" value="TETR-FAMILY TRANSCRIPTIONAL REGULATOR"/>
    <property type="match status" value="1"/>
</dbReference>
<evidence type="ECO:0000259" key="5">
    <source>
        <dbReference type="PROSITE" id="PS50977"/>
    </source>
</evidence>
<dbReference type="SUPFAM" id="SSF46689">
    <property type="entry name" value="Homeodomain-like"/>
    <property type="match status" value="1"/>
</dbReference>
<accession>A0A1W1UWP9</accession>
<name>A0A1W1UWP9_9DEIO</name>
<dbReference type="PROSITE" id="PS50977">
    <property type="entry name" value="HTH_TETR_2"/>
    <property type="match status" value="1"/>
</dbReference>
<evidence type="ECO:0000313" key="6">
    <source>
        <dbReference type="EMBL" id="SMB85517.1"/>
    </source>
</evidence>
<dbReference type="InterPro" id="IPR011075">
    <property type="entry name" value="TetR_C"/>
</dbReference>